<comment type="caution">
    <text evidence="1">The sequence shown here is derived from an EMBL/GenBank/DDBJ whole genome shotgun (WGS) entry which is preliminary data.</text>
</comment>
<reference evidence="1" key="1">
    <citation type="submission" date="2023-11" db="EMBL/GenBank/DDBJ databases">
        <authorList>
            <person name="Poullet M."/>
        </authorList>
    </citation>
    <scope>NUCLEOTIDE SEQUENCE</scope>
    <source>
        <strain evidence="1">E1834</strain>
    </source>
</reference>
<protein>
    <submittedName>
        <fullName evidence="1">Uncharacterized protein</fullName>
    </submittedName>
</protein>
<name>A0ACB0YH65_MELEN</name>
<evidence type="ECO:0000313" key="2">
    <source>
        <dbReference type="Proteomes" id="UP001497535"/>
    </source>
</evidence>
<dbReference type="Proteomes" id="UP001497535">
    <property type="component" value="Unassembled WGS sequence"/>
</dbReference>
<accession>A0ACB0YH65</accession>
<proteinExistence type="predicted"/>
<sequence>MHNLRNELTDPGRKLDFIYKRLVDFGKFMGRQNYIEFLNPYGIEIDRSLINRGNFPCPTSLHSKRFFGRYFY</sequence>
<gene>
    <name evidence="1" type="ORF">MENTE1834_LOCUS12014</name>
</gene>
<keyword evidence="2" id="KW-1185">Reference proteome</keyword>
<dbReference type="EMBL" id="CAVMJV010000012">
    <property type="protein sequence ID" value="CAK5046267.1"/>
    <property type="molecule type" value="Genomic_DNA"/>
</dbReference>
<organism evidence="1 2">
    <name type="scientific">Meloidogyne enterolobii</name>
    <name type="common">Root-knot nematode worm</name>
    <name type="synonym">Meloidogyne mayaguensis</name>
    <dbReference type="NCBI Taxonomy" id="390850"/>
    <lineage>
        <taxon>Eukaryota</taxon>
        <taxon>Metazoa</taxon>
        <taxon>Ecdysozoa</taxon>
        <taxon>Nematoda</taxon>
        <taxon>Chromadorea</taxon>
        <taxon>Rhabditida</taxon>
        <taxon>Tylenchina</taxon>
        <taxon>Tylenchomorpha</taxon>
        <taxon>Tylenchoidea</taxon>
        <taxon>Meloidogynidae</taxon>
        <taxon>Meloidogyninae</taxon>
        <taxon>Meloidogyne</taxon>
    </lineage>
</organism>
<evidence type="ECO:0000313" key="1">
    <source>
        <dbReference type="EMBL" id="CAK5046267.1"/>
    </source>
</evidence>